<keyword evidence="10" id="KW-1133">Transmembrane helix</keyword>
<comment type="caution">
    <text evidence="13">The sequence shown here is derived from an EMBL/GenBank/DDBJ whole genome shotgun (WGS) entry which is preliminary data.</text>
</comment>
<dbReference type="EMBL" id="CAIIXF020000011">
    <property type="protein sequence ID" value="CAH1800228.1"/>
    <property type="molecule type" value="Genomic_DNA"/>
</dbReference>
<dbReference type="AlphaFoldDB" id="A0A8J1XIC8"/>
<gene>
    <name evidence="13" type="ORF">OFUS_LOCUS24146</name>
</gene>
<keyword evidence="6" id="KW-0808">Transferase</keyword>
<keyword evidence="7" id="KW-0812">Transmembrane</keyword>
<evidence type="ECO:0000256" key="11">
    <source>
        <dbReference type="ARBA" id="ARBA00023136"/>
    </source>
</evidence>
<comment type="subcellular location">
    <subcellularLocation>
        <location evidence="2">Endoplasmic reticulum membrane</location>
    </subcellularLocation>
</comment>
<evidence type="ECO:0000256" key="7">
    <source>
        <dbReference type="ARBA" id="ARBA00022692"/>
    </source>
</evidence>
<comment type="catalytic activity">
    <reaction evidence="12">
        <text>n isopentenyl diphosphate + (2E,6E)-farnesyl diphosphate = a di-trans,poly-cis-polyprenyl diphosphate + n diphosphate</text>
        <dbReference type="Rhea" id="RHEA:53008"/>
        <dbReference type="Rhea" id="RHEA-COMP:19494"/>
        <dbReference type="ChEBI" id="CHEBI:33019"/>
        <dbReference type="ChEBI" id="CHEBI:128769"/>
        <dbReference type="ChEBI" id="CHEBI:136960"/>
        <dbReference type="ChEBI" id="CHEBI:175763"/>
        <dbReference type="EC" id="2.5.1.87"/>
    </reaction>
</comment>
<evidence type="ECO:0000313" key="13">
    <source>
        <dbReference type="EMBL" id="CAH1800228.1"/>
    </source>
</evidence>
<dbReference type="EC" id="2.5.1.87" evidence="5"/>
<dbReference type="SUPFAM" id="SSF64005">
    <property type="entry name" value="Undecaprenyl diphosphate synthase"/>
    <property type="match status" value="1"/>
</dbReference>
<keyword evidence="14" id="KW-1185">Reference proteome</keyword>
<sequence length="251" mass="28929">MVLYGLILRMLHFLGLLRTCMHKLNKVLLSPGLIKNTKTTSQKFKEDVSGLKKRPLHLGLLIYEHEVSFSDVANIIVWAMAMGVNHITVCDRHGNFKRNEENLRKEIKRSNKEHLGYDYKNYNAHIHSHNTKPQDIGYQPNSTHIQLHSIYDGRNKIVTTARKLCQGVATKTYKKEDIVPHNIDAILQDESGFPDPDLVLRFGETESMLGFMPWQLRLTEILSISSHHKFSYTSFLLALQSYGNIEQRFGK</sequence>
<evidence type="ECO:0000256" key="8">
    <source>
        <dbReference type="ARBA" id="ARBA00022824"/>
    </source>
</evidence>
<dbReference type="GO" id="GO:0005789">
    <property type="term" value="C:endoplasmic reticulum membrane"/>
    <property type="evidence" value="ECO:0007669"/>
    <property type="project" value="UniProtKB-SubCell"/>
</dbReference>
<evidence type="ECO:0000256" key="4">
    <source>
        <dbReference type="ARBA" id="ARBA00005432"/>
    </source>
</evidence>
<evidence type="ECO:0000256" key="9">
    <source>
        <dbReference type="ARBA" id="ARBA00022842"/>
    </source>
</evidence>
<dbReference type="PANTHER" id="PTHR21528:SF0">
    <property type="entry name" value="DEHYDRODOLICHYL DIPHOSPHATE SYNTHASE COMPLEX SUBUNIT NUS1"/>
    <property type="match status" value="1"/>
</dbReference>
<evidence type="ECO:0000256" key="12">
    <source>
        <dbReference type="ARBA" id="ARBA00047353"/>
    </source>
</evidence>
<dbReference type="Proteomes" id="UP000749559">
    <property type="component" value="Unassembled WGS sequence"/>
</dbReference>
<evidence type="ECO:0000256" key="2">
    <source>
        <dbReference type="ARBA" id="ARBA00004586"/>
    </source>
</evidence>
<evidence type="ECO:0000313" key="14">
    <source>
        <dbReference type="Proteomes" id="UP000749559"/>
    </source>
</evidence>
<comment type="cofactor">
    <cofactor evidence="1">
        <name>Mg(2+)</name>
        <dbReference type="ChEBI" id="CHEBI:18420"/>
    </cofactor>
</comment>
<accession>A0A8J1XIC8</accession>
<dbReference type="InterPro" id="IPR001441">
    <property type="entry name" value="UPP_synth-like"/>
</dbReference>
<dbReference type="InterPro" id="IPR038887">
    <property type="entry name" value="Nus1/NgBR"/>
</dbReference>
<comment type="pathway">
    <text evidence="3">Protein modification; protein glycosylation.</text>
</comment>
<protein>
    <recommendedName>
        <fullName evidence="5">ditrans,polycis-polyprenyl diphosphate synthase [(2E,6E)-farnesyldiphosphate specific]</fullName>
        <ecNumber evidence="5">2.5.1.87</ecNumber>
    </recommendedName>
</protein>
<dbReference type="GO" id="GO:1904423">
    <property type="term" value="C:dehydrodolichyl diphosphate synthase complex"/>
    <property type="evidence" value="ECO:0007669"/>
    <property type="project" value="InterPro"/>
</dbReference>
<dbReference type="Gene3D" id="3.40.1180.10">
    <property type="entry name" value="Decaprenyl diphosphate synthase-like"/>
    <property type="match status" value="1"/>
</dbReference>
<dbReference type="UniPathway" id="UPA00378"/>
<evidence type="ECO:0000256" key="10">
    <source>
        <dbReference type="ARBA" id="ARBA00022989"/>
    </source>
</evidence>
<keyword evidence="8" id="KW-0256">Endoplasmic reticulum</keyword>
<name>A0A8J1XIC8_OWEFU</name>
<evidence type="ECO:0000256" key="1">
    <source>
        <dbReference type="ARBA" id="ARBA00001946"/>
    </source>
</evidence>
<comment type="similarity">
    <text evidence="4">Belongs to the UPP synthase family.</text>
</comment>
<dbReference type="Pfam" id="PF01255">
    <property type="entry name" value="Prenyltransf"/>
    <property type="match status" value="1"/>
</dbReference>
<dbReference type="InterPro" id="IPR036424">
    <property type="entry name" value="UPP_synth-like_sf"/>
</dbReference>
<proteinExistence type="inferred from homology"/>
<keyword evidence="11" id="KW-0472">Membrane</keyword>
<reference evidence="13" key="1">
    <citation type="submission" date="2022-03" db="EMBL/GenBank/DDBJ databases">
        <authorList>
            <person name="Martin C."/>
        </authorList>
    </citation>
    <scope>NUCLEOTIDE SEQUENCE</scope>
</reference>
<dbReference type="PANTHER" id="PTHR21528">
    <property type="entry name" value="DEHYDRODOLICHYL DIPHOSPHATE SYNTHASE COMPLEX SUBUNIT NUS1"/>
    <property type="match status" value="1"/>
</dbReference>
<dbReference type="OrthoDB" id="19639at2759"/>
<evidence type="ECO:0000256" key="3">
    <source>
        <dbReference type="ARBA" id="ARBA00004922"/>
    </source>
</evidence>
<dbReference type="GO" id="GO:0045547">
    <property type="term" value="F:ditrans,polycis-polyprenyl diphosphate synthase [(2E,6E)-farnesyl diphosphate specific] activity"/>
    <property type="evidence" value="ECO:0007669"/>
    <property type="project" value="UniProtKB-EC"/>
</dbReference>
<evidence type="ECO:0000256" key="5">
    <source>
        <dbReference type="ARBA" id="ARBA00012596"/>
    </source>
</evidence>
<keyword evidence="9" id="KW-0460">Magnesium</keyword>
<evidence type="ECO:0000256" key="6">
    <source>
        <dbReference type="ARBA" id="ARBA00022679"/>
    </source>
</evidence>
<organism evidence="13 14">
    <name type="scientific">Owenia fusiformis</name>
    <name type="common">Polychaete worm</name>
    <dbReference type="NCBI Taxonomy" id="6347"/>
    <lineage>
        <taxon>Eukaryota</taxon>
        <taxon>Metazoa</taxon>
        <taxon>Spiralia</taxon>
        <taxon>Lophotrochozoa</taxon>
        <taxon>Annelida</taxon>
        <taxon>Polychaeta</taxon>
        <taxon>Sedentaria</taxon>
        <taxon>Canalipalpata</taxon>
        <taxon>Sabellida</taxon>
        <taxon>Oweniida</taxon>
        <taxon>Oweniidae</taxon>
        <taxon>Owenia</taxon>
    </lineage>
</organism>